<dbReference type="AlphaFoldDB" id="A0A2R4MBJ0"/>
<dbReference type="Proteomes" id="UP000258927">
    <property type="component" value="Chromosome"/>
</dbReference>
<organism evidence="12 13">
    <name type="scientific">Maritalea myrionectae</name>
    <dbReference type="NCBI Taxonomy" id="454601"/>
    <lineage>
        <taxon>Bacteria</taxon>
        <taxon>Pseudomonadati</taxon>
        <taxon>Pseudomonadota</taxon>
        <taxon>Alphaproteobacteria</taxon>
        <taxon>Hyphomicrobiales</taxon>
        <taxon>Devosiaceae</taxon>
        <taxon>Maritalea</taxon>
    </lineage>
</organism>
<evidence type="ECO:0000256" key="1">
    <source>
        <dbReference type="ARBA" id="ARBA00000083"/>
    </source>
</evidence>
<evidence type="ECO:0000313" key="12">
    <source>
        <dbReference type="EMBL" id="AVX03246.1"/>
    </source>
</evidence>
<comment type="catalytic activity">
    <reaction evidence="1 10">
        <text>UDP-alpha-D-glucose = UDP-alpha-D-galactose</text>
        <dbReference type="Rhea" id="RHEA:22168"/>
        <dbReference type="ChEBI" id="CHEBI:58885"/>
        <dbReference type="ChEBI" id="CHEBI:66914"/>
        <dbReference type="EC" id="5.1.3.2"/>
    </reaction>
</comment>
<evidence type="ECO:0000256" key="6">
    <source>
        <dbReference type="ARBA" id="ARBA00018569"/>
    </source>
</evidence>
<accession>A0A2R4MBJ0</accession>
<comment type="cofactor">
    <cofactor evidence="2 10">
        <name>NAD(+)</name>
        <dbReference type="ChEBI" id="CHEBI:57540"/>
    </cofactor>
</comment>
<comment type="pathway">
    <text evidence="3 10">Carbohydrate metabolism; galactose metabolism.</text>
</comment>
<dbReference type="STRING" id="1122213.GCA_000423365_02085"/>
<dbReference type="Gene3D" id="3.40.50.720">
    <property type="entry name" value="NAD(P)-binding Rossmann-like Domain"/>
    <property type="match status" value="1"/>
</dbReference>
<evidence type="ECO:0000259" key="11">
    <source>
        <dbReference type="Pfam" id="PF01370"/>
    </source>
</evidence>
<dbReference type="InterPro" id="IPR036291">
    <property type="entry name" value="NAD(P)-bd_dom_sf"/>
</dbReference>
<evidence type="ECO:0000256" key="5">
    <source>
        <dbReference type="ARBA" id="ARBA00013189"/>
    </source>
</evidence>
<keyword evidence="13" id="KW-1185">Reference proteome</keyword>
<keyword evidence="8 10" id="KW-0413">Isomerase</keyword>
<keyword evidence="9 10" id="KW-0119">Carbohydrate metabolism</keyword>
<evidence type="ECO:0000256" key="3">
    <source>
        <dbReference type="ARBA" id="ARBA00004947"/>
    </source>
</evidence>
<name>A0A2R4MBJ0_9HYPH</name>
<evidence type="ECO:0000313" key="13">
    <source>
        <dbReference type="Proteomes" id="UP000258927"/>
    </source>
</evidence>
<dbReference type="UniPathway" id="UPA00214"/>
<evidence type="ECO:0000256" key="10">
    <source>
        <dbReference type="RuleBase" id="RU366046"/>
    </source>
</evidence>
<evidence type="ECO:0000256" key="4">
    <source>
        <dbReference type="ARBA" id="ARBA00007637"/>
    </source>
</evidence>
<dbReference type="NCBIfam" id="TIGR01179">
    <property type="entry name" value="galE"/>
    <property type="match status" value="1"/>
</dbReference>
<keyword evidence="7 10" id="KW-0520">NAD</keyword>
<dbReference type="SUPFAM" id="SSF51735">
    <property type="entry name" value="NAD(P)-binding Rossmann-fold domains"/>
    <property type="match status" value="1"/>
</dbReference>
<dbReference type="EC" id="5.1.3.2" evidence="5 10"/>
<proteinExistence type="inferred from homology"/>
<dbReference type="InterPro" id="IPR001509">
    <property type="entry name" value="Epimerase_deHydtase"/>
</dbReference>
<dbReference type="PANTHER" id="PTHR43725:SF53">
    <property type="entry name" value="UDP-ARABINOSE 4-EPIMERASE 1"/>
    <property type="match status" value="1"/>
</dbReference>
<dbReference type="Pfam" id="PF01370">
    <property type="entry name" value="Epimerase"/>
    <property type="match status" value="1"/>
</dbReference>
<dbReference type="GO" id="GO:0033499">
    <property type="term" value="P:galactose catabolic process via UDP-galactose, Leloir pathway"/>
    <property type="evidence" value="ECO:0007669"/>
    <property type="project" value="TreeGrafter"/>
</dbReference>
<dbReference type="KEGG" id="mmyr:MXMO3_00713"/>
<dbReference type="CDD" id="cd05247">
    <property type="entry name" value="UDP_G4E_1_SDR_e"/>
    <property type="match status" value="1"/>
</dbReference>
<dbReference type="Gene3D" id="3.90.25.10">
    <property type="entry name" value="UDP-galactose 4-epimerase, domain 1"/>
    <property type="match status" value="1"/>
</dbReference>
<comment type="similarity">
    <text evidence="4 10">Belongs to the NAD(P)-dependent epimerase/dehydratase family.</text>
</comment>
<reference evidence="12 13" key="1">
    <citation type="submission" date="2017-05" db="EMBL/GenBank/DDBJ databases">
        <title>Genome Analysis of Maritalea myrionectae HL2708#5.</title>
        <authorList>
            <consortium name="Cotde Inc.-PKNU"/>
            <person name="Jang D."/>
            <person name="Oh H.-M."/>
        </authorList>
    </citation>
    <scope>NUCLEOTIDE SEQUENCE [LARGE SCALE GENOMIC DNA]</scope>
    <source>
        <strain evidence="12 13">HL2708#5</strain>
    </source>
</reference>
<protein>
    <recommendedName>
        <fullName evidence="6 10">UDP-glucose 4-epimerase</fullName>
        <ecNumber evidence="5 10">5.1.3.2</ecNumber>
    </recommendedName>
</protein>
<comment type="subunit">
    <text evidence="10">Homodimer.</text>
</comment>
<feature type="domain" description="NAD-dependent epimerase/dehydratase" evidence="11">
    <location>
        <begin position="3"/>
        <end position="252"/>
    </location>
</feature>
<dbReference type="InterPro" id="IPR005886">
    <property type="entry name" value="UDP_G4E"/>
</dbReference>
<evidence type="ECO:0000256" key="9">
    <source>
        <dbReference type="ARBA" id="ARBA00023277"/>
    </source>
</evidence>
<evidence type="ECO:0000256" key="8">
    <source>
        <dbReference type="ARBA" id="ARBA00023235"/>
    </source>
</evidence>
<dbReference type="EMBL" id="CP021330">
    <property type="protein sequence ID" value="AVX03246.1"/>
    <property type="molecule type" value="Genomic_DNA"/>
</dbReference>
<evidence type="ECO:0000256" key="7">
    <source>
        <dbReference type="ARBA" id="ARBA00023027"/>
    </source>
</evidence>
<dbReference type="GO" id="GO:0003978">
    <property type="term" value="F:UDP-glucose 4-epimerase activity"/>
    <property type="evidence" value="ECO:0007669"/>
    <property type="project" value="UniProtKB-UniRule"/>
</dbReference>
<evidence type="ECO:0000256" key="2">
    <source>
        <dbReference type="ARBA" id="ARBA00001911"/>
    </source>
</evidence>
<dbReference type="RefSeq" id="WP_027835044.1">
    <property type="nucleotide sequence ID" value="NZ_CP021330.1"/>
</dbReference>
<gene>
    <name evidence="12" type="ORF">MXMO3_00713</name>
</gene>
<sequence>MSVLVTGGAGYIGGHMVLHLVDEGEKVVVLDNLITGFQWAIDDRAMFVEGHAGDTELVEELIKTHNIKSILHFAGSIVVPESVENPLKYYQNNTATTRNLIDAAVRGGVEHFIFSSTAAVYGMTGNEPVFEDAQLNPMSPYGRSKLMSEMMLQDVASAHPLRFGVLRYFNVAGADPKGRLGQSTPRATHLIKVACQAALGQRDEMQIFGTDYDTPDGTALRDYIHVSDLVAAHGLLLNYLRDGGLSTTLNCGYGRGYSVREVVDTVKKVTGVDFTAQETERRAGDPAAVVAGADRVRSMLGWTPQYDDLNGIVNNAYAWEKYLLTRNDRPEIA</sequence>
<dbReference type="PANTHER" id="PTHR43725">
    <property type="entry name" value="UDP-GLUCOSE 4-EPIMERASE"/>
    <property type="match status" value="1"/>
</dbReference>